<name>A0A9Q4I180_MEDGN</name>
<keyword evidence="4" id="KW-0540">Nuclease</keyword>
<keyword evidence="6" id="KW-0255">Endonuclease</keyword>
<dbReference type="GO" id="GO:0006281">
    <property type="term" value="P:DNA repair"/>
    <property type="evidence" value="ECO:0007669"/>
    <property type="project" value="UniProtKB-KW"/>
</dbReference>
<dbReference type="RefSeq" id="WP_268803291.1">
    <property type="nucleotide sequence ID" value="NZ_JAPRAY010000002.1"/>
</dbReference>
<dbReference type="Pfam" id="PF03838">
    <property type="entry name" value="RecU"/>
    <property type="match status" value="1"/>
</dbReference>
<dbReference type="Gene3D" id="3.40.1350.10">
    <property type="match status" value="1"/>
</dbReference>
<keyword evidence="5" id="KW-0479">Metal-binding</keyword>
<dbReference type="AlphaFoldDB" id="A0A9Q4I180"/>
<evidence type="ECO:0000256" key="1">
    <source>
        <dbReference type="ARBA" id="ARBA00001946"/>
    </source>
</evidence>
<dbReference type="Proteomes" id="UP001079535">
    <property type="component" value="Unassembled WGS sequence"/>
</dbReference>
<dbReference type="GO" id="GO:0003676">
    <property type="term" value="F:nucleic acid binding"/>
    <property type="evidence" value="ECO:0007669"/>
    <property type="project" value="InterPro"/>
</dbReference>
<dbReference type="InterPro" id="IPR011856">
    <property type="entry name" value="tRNA_endonuc-like_dom_sf"/>
</dbReference>
<dbReference type="GO" id="GO:0004519">
    <property type="term" value="F:endonuclease activity"/>
    <property type="evidence" value="ECO:0007669"/>
    <property type="project" value="UniProtKB-KW"/>
</dbReference>
<accession>A0A9Q4I180</accession>
<organism evidence="14 15">
    <name type="scientific">Mediterraneibacter gnavus</name>
    <name type="common">Ruminococcus gnavus</name>
    <dbReference type="NCBI Taxonomy" id="33038"/>
    <lineage>
        <taxon>Bacteria</taxon>
        <taxon>Bacillati</taxon>
        <taxon>Bacillota</taxon>
        <taxon>Clostridia</taxon>
        <taxon>Lachnospirales</taxon>
        <taxon>Lachnospiraceae</taxon>
        <taxon>Mediterraneibacter</taxon>
    </lineage>
</organism>
<evidence type="ECO:0000256" key="5">
    <source>
        <dbReference type="ARBA" id="ARBA00022723"/>
    </source>
</evidence>
<dbReference type="GO" id="GO:0016787">
    <property type="term" value="F:hydrolase activity"/>
    <property type="evidence" value="ECO:0007669"/>
    <property type="project" value="UniProtKB-KW"/>
</dbReference>
<evidence type="ECO:0000256" key="8">
    <source>
        <dbReference type="ARBA" id="ARBA00022801"/>
    </source>
</evidence>
<evidence type="ECO:0000256" key="12">
    <source>
        <dbReference type="ARBA" id="ARBA00023447"/>
    </source>
</evidence>
<evidence type="ECO:0000313" key="14">
    <source>
        <dbReference type="EMBL" id="MCZ0666273.1"/>
    </source>
</evidence>
<dbReference type="InterPro" id="IPR011335">
    <property type="entry name" value="Restrct_endonuc-II-like"/>
</dbReference>
<evidence type="ECO:0000313" key="15">
    <source>
        <dbReference type="Proteomes" id="UP001079535"/>
    </source>
</evidence>
<keyword evidence="10" id="KW-0233">DNA recombination</keyword>
<dbReference type="GO" id="GO:0006310">
    <property type="term" value="P:DNA recombination"/>
    <property type="evidence" value="ECO:0007669"/>
    <property type="project" value="UniProtKB-KW"/>
</dbReference>
<dbReference type="GO" id="GO:0046872">
    <property type="term" value="F:metal ion binding"/>
    <property type="evidence" value="ECO:0007669"/>
    <property type="project" value="UniProtKB-KW"/>
</dbReference>
<keyword evidence="11" id="KW-0234">DNA repair</keyword>
<keyword evidence="7" id="KW-0227">DNA damage</keyword>
<reference evidence="14" key="1">
    <citation type="submission" date="2022-11" db="EMBL/GenBank/DDBJ databases">
        <title>Temperate bacteriophages infecting mucin-degrading bacterium Ruminococcus gnavus from the human gut.</title>
        <authorList>
            <person name="Buttimer C."/>
        </authorList>
    </citation>
    <scope>NUCLEOTIDE SEQUENCE</scope>
    <source>
        <strain evidence="14">CCUG 49994</strain>
    </source>
</reference>
<sequence>MGTSNYNRVMTGRRSRAVGDYFEQMIIAASAFYEEKGISVIEKTPEPMKVLGVHNRKMGQFICCFSKRAQPDFKGALADSTMILFDAKHTDKDRIQRDVITEEQEKCFERYRKMGAVCFVVISIGFENYYRVPWDVFRDMKQIFGHKYMDESNLEQYKIKYSNGVVKFLDGLELREREES</sequence>
<evidence type="ECO:0000256" key="6">
    <source>
        <dbReference type="ARBA" id="ARBA00022759"/>
    </source>
</evidence>
<keyword evidence="8" id="KW-0378">Hydrolase</keyword>
<keyword evidence="9" id="KW-0460">Magnesium</keyword>
<protein>
    <recommendedName>
        <fullName evidence="13">Holliday junction resolvase RecU</fullName>
    </recommendedName>
</protein>
<evidence type="ECO:0000256" key="2">
    <source>
        <dbReference type="ARBA" id="ARBA00004496"/>
    </source>
</evidence>
<dbReference type="GO" id="GO:0005737">
    <property type="term" value="C:cytoplasm"/>
    <property type="evidence" value="ECO:0007669"/>
    <property type="project" value="UniProtKB-SubCell"/>
</dbReference>
<comment type="subcellular location">
    <subcellularLocation>
        <location evidence="2">Cytoplasm</location>
    </subcellularLocation>
</comment>
<gene>
    <name evidence="14" type="ORF">OZZ17_01785</name>
</gene>
<proteinExistence type="inferred from homology"/>
<keyword evidence="3" id="KW-0963">Cytoplasm</keyword>
<evidence type="ECO:0000256" key="10">
    <source>
        <dbReference type="ARBA" id="ARBA00023172"/>
    </source>
</evidence>
<evidence type="ECO:0000256" key="9">
    <source>
        <dbReference type="ARBA" id="ARBA00022842"/>
    </source>
</evidence>
<evidence type="ECO:0000256" key="7">
    <source>
        <dbReference type="ARBA" id="ARBA00022763"/>
    </source>
</evidence>
<comment type="caution">
    <text evidence="14">The sequence shown here is derived from an EMBL/GenBank/DDBJ whole genome shotgun (WGS) entry which is preliminary data.</text>
</comment>
<comment type="similarity">
    <text evidence="12">Belongs to the RecU family.</text>
</comment>
<evidence type="ECO:0000256" key="13">
    <source>
        <dbReference type="ARBA" id="ARBA00029523"/>
    </source>
</evidence>
<dbReference type="EMBL" id="JAPRAY010000002">
    <property type="protein sequence ID" value="MCZ0666273.1"/>
    <property type="molecule type" value="Genomic_DNA"/>
</dbReference>
<dbReference type="InterPro" id="IPR004612">
    <property type="entry name" value="Resolv_RecU"/>
</dbReference>
<dbReference type="SUPFAM" id="SSF52980">
    <property type="entry name" value="Restriction endonuclease-like"/>
    <property type="match status" value="1"/>
</dbReference>
<evidence type="ECO:0000256" key="11">
    <source>
        <dbReference type="ARBA" id="ARBA00023204"/>
    </source>
</evidence>
<evidence type="ECO:0000256" key="4">
    <source>
        <dbReference type="ARBA" id="ARBA00022722"/>
    </source>
</evidence>
<evidence type="ECO:0000256" key="3">
    <source>
        <dbReference type="ARBA" id="ARBA00022490"/>
    </source>
</evidence>
<comment type="cofactor">
    <cofactor evidence="1">
        <name>Mg(2+)</name>
        <dbReference type="ChEBI" id="CHEBI:18420"/>
    </cofactor>
</comment>